<reference evidence="1" key="1">
    <citation type="submission" date="2019-08" db="EMBL/GenBank/DDBJ databases">
        <title>Reference gene set and small RNA set construction with multiple tissues from Davidia involucrata Baill.</title>
        <authorList>
            <person name="Yang H."/>
            <person name="Zhou C."/>
            <person name="Li G."/>
            <person name="Wang J."/>
            <person name="Gao P."/>
            <person name="Wang M."/>
            <person name="Wang R."/>
            <person name="Zhao Y."/>
        </authorList>
    </citation>
    <scope>NUCLEOTIDE SEQUENCE</scope>
    <source>
        <tissue evidence="1">Mixed with DoveR01_LX</tissue>
    </source>
</reference>
<dbReference type="AlphaFoldDB" id="A0A5B7BWG3"/>
<organism evidence="1">
    <name type="scientific">Davidia involucrata</name>
    <name type="common">Dove tree</name>
    <dbReference type="NCBI Taxonomy" id="16924"/>
    <lineage>
        <taxon>Eukaryota</taxon>
        <taxon>Viridiplantae</taxon>
        <taxon>Streptophyta</taxon>
        <taxon>Embryophyta</taxon>
        <taxon>Tracheophyta</taxon>
        <taxon>Spermatophyta</taxon>
        <taxon>Magnoliopsida</taxon>
        <taxon>eudicotyledons</taxon>
        <taxon>Gunneridae</taxon>
        <taxon>Pentapetalae</taxon>
        <taxon>asterids</taxon>
        <taxon>Cornales</taxon>
        <taxon>Nyssaceae</taxon>
        <taxon>Davidia</taxon>
    </lineage>
</organism>
<sequence>MVLVVREMEWVFLAPRWKLTHHLSVPLRLDYVLLMGWYLLTDGGLDITKNLPSTDDSFTNLSSFDSFEEDILDKACSENVMDMESQSKGIPLATTDYPKINSISPSVSMLVDPHLVDMVEASGVIEENRGMYL</sequence>
<proteinExistence type="predicted"/>
<protein>
    <submittedName>
        <fullName evidence="1">Uncharacterized protein</fullName>
    </submittedName>
</protein>
<gene>
    <name evidence="1" type="ORF">Din_042456</name>
</gene>
<evidence type="ECO:0000313" key="1">
    <source>
        <dbReference type="EMBL" id="MPA73015.1"/>
    </source>
</evidence>
<name>A0A5B7BWG3_DAVIN</name>
<dbReference type="EMBL" id="GHES01042456">
    <property type="protein sequence ID" value="MPA73015.1"/>
    <property type="molecule type" value="Transcribed_RNA"/>
</dbReference>
<accession>A0A5B7BWG3</accession>